<dbReference type="Proteomes" id="UP000095285">
    <property type="component" value="Unassembled WGS sequence"/>
</dbReference>
<keyword evidence="1" id="KW-1133">Transmembrane helix</keyword>
<proteinExistence type="predicted"/>
<reference evidence="3" key="2">
    <citation type="submission" date="2016-11" db="UniProtKB">
        <authorList>
            <consortium name="WormBaseParasite"/>
        </authorList>
    </citation>
    <scope>IDENTIFICATION</scope>
</reference>
<accession>A0A1I7VZ81</accession>
<keyword evidence="1" id="KW-0812">Transmembrane</keyword>
<feature type="transmembrane region" description="Helical" evidence="1">
    <location>
        <begin position="101"/>
        <end position="129"/>
    </location>
</feature>
<name>A0A1I7VZ81_LOALO</name>
<evidence type="ECO:0000256" key="1">
    <source>
        <dbReference type="SAM" id="Phobius"/>
    </source>
</evidence>
<protein>
    <submittedName>
        <fullName evidence="3">Transmembrane protein</fullName>
    </submittedName>
</protein>
<sequence length="146" mass="16586">MAFVPSFHVTRLTILSVSTMGTDGKMVNNTGLKLVESDKYMKLDYDKQEIPSNQYCPVCINTDFCKGANRCDPNPFTTTAITKRNADSEWSSSDFLEMEQYVMILMNAHGMIVLVNSLVVLFLGYLSVYKFAWLVQVRMLARVPKH</sequence>
<keyword evidence="1" id="KW-0472">Membrane</keyword>
<dbReference type="AlphaFoldDB" id="A0A1I7VZ81"/>
<reference evidence="2" key="1">
    <citation type="submission" date="2012-04" db="EMBL/GenBank/DDBJ databases">
        <title>The Genome Sequence of Loa loa.</title>
        <authorList>
            <consortium name="The Broad Institute Genome Sequencing Platform"/>
            <consortium name="Broad Institute Genome Sequencing Center for Infectious Disease"/>
            <person name="Nutman T.B."/>
            <person name="Fink D.L."/>
            <person name="Russ C."/>
            <person name="Young S."/>
            <person name="Zeng Q."/>
            <person name="Gargeya S."/>
            <person name="Alvarado L."/>
            <person name="Berlin A."/>
            <person name="Chapman S.B."/>
            <person name="Chen Z."/>
            <person name="Freedman E."/>
            <person name="Gellesch M."/>
            <person name="Goldberg J."/>
            <person name="Griggs A."/>
            <person name="Gujja S."/>
            <person name="Heilman E.R."/>
            <person name="Heiman D."/>
            <person name="Howarth C."/>
            <person name="Mehta T."/>
            <person name="Neiman D."/>
            <person name="Pearson M."/>
            <person name="Roberts A."/>
            <person name="Saif S."/>
            <person name="Shea T."/>
            <person name="Shenoy N."/>
            <person name="Sisk P."/>
            <person name="Stolte C."/>
            <person name="Sykes S."/>
            <person name="White J."/>
            <person name="Yandava C."/>
            <person name="Haas B."/>
            <person name="Henn M.R."/>
            <person name="Nusbaum C."/>
            <person name="Birren B."/>
        </authorList>
    </citation>
    <scope>NUCLEOTIDE SEQUENCE [LARGE SCALE GENOMIC DNA]</scope>
</reference>
<dbReference type="WBParaSite" id="EN70_7840">
    <property type="protein sequence ID" value="EN70_7840"/>
    <property type="gene ID" value="EN70_7840"/>
</dbReference>
<organism evidence="2 3">
    <name type="scientific">Loa loa</name>
    <name type="common">Eye worm</name>
    <name type="synonym">Filaria loa</name>
    <dbReference type="NCBI Taxonomy" id="7209"/>
    <lineage>
        <taxon>Eukaryota</taxon>
        <taxon>Metazoa</taxon>
        <taxon>Ecdysozoa</taxon>
        <taxon>Nematoda</taxon>
        <taxon>Chromadorea</taxon>
        <taxon>Rhabditida</taxon>
        <taxon>Spirurina</taxon>
        <taxon>Spiruromorpha</taxon>
        <taxon>Filarioidea</taxon>
        <taxon>Onchocercidae</taxon>
        <taxon>Loa</taxon>
    </lineage>
</organism>
<evidence type="ECO:0000313" key="2">
    <source>
        <dbReference type="Proteomes" id="UP000095285"/>
    </source>
</evidence>
<evidence type="ECO:0000313" key="3">
    <source>
        <dbReference type="WBParaSite" id="EN70_7840"/>
    </source>
</evidence>
<keyword evidence="2" id="KW-1185">Reference proteome</keyword>